<evidence type="ECO:0008006" key="2">
    <source>
        <dbReference type="Google" id="ProtNLM"/>
    </source>
</evidence>
<gene>
    <name evidence="1" type="ORF">S12H4_61609</name>
</gene>
<dbReference type="Gene3D" id="3.40.50.2000">
    <property type="entry name" value="Glycogen Phosphorylase B"/>
    <property type="match status" value="1"/>
</dbReference>
<protein>
    <recommendedName>
        <fullName evidence="2">Glycosyltransferase subfamily 4-like N-terminal domain-containing protein</fullName>
    </recommendedName>
</protein>
<sequence length="111" mass="13325">VTVPSQFAYNSFVEEKYPEEKLIMNPFGVDIKKFHPMKVEKDDKFRVLFLGQNWIRKGLYYLEKAFSELDLKDAKLIVRCDAPIFPDIEYKNIIRKEWVDNIMELYNRVDV</sequence>
<organism evidence="1">
    <name type="scientific">marine sediment metagenome</name>
    <dbReference type="NCBI Taxonomy" id="412755"/>
    <lineage>
        <taxon>unclassified sequences</taxon>
        <taxon>metagenomes</taxon>
        <taxon>ecological metagenomes</taxon>
    </lineage>
</organism>
<feature type="non-terminal residue" evidence="1">
    <location>
        <position position="111"/>
    </location>
</feature>
<name>X1W197_9ZZZZ</name>
<comment type="caution">
    <text evidence="1">The sequence shown here is derived from an EMBL/GenBank/DDBJ whole genome shotgun (WGS) entry which is preliminary data.</text>
</comment>
<accession>X1W197</accession>
<proteinExistence type="predicted"/>
<reference evidence="1" key="1">
    <citation type="journal article" date="2014" name="Front. Microbiol.">
        <title>High frequency of phylogenetically diverse reductive dehalogenase-homologous genes in deep subseafloor sedimentary metagenomes.</title>
        <authorList>
            <person name="Kawai M."/>
            <person name="Futagami T."/>
            <person name="Toyoda A."/>
            <person name="Takaki Y."/>
            <person name="Nishi S."/>
            <person name="Hori S."/>
            <person name="Arai W."/>
            <person name="Tsubouchi T."/>
            <person name="Morono Y."/>
            <person name="Uchiyama I."/>
            <person name="Ito T."/>
            <person name="Fujiyama A."/>
            <person name="Inagaki F."/>
            <person name="Takami H."/>
        </authorList>
    </citation>
    <scope>NUCLEOTIDE SEQUENCE</scope>
    <source>
        <strain evidence="1">Expedition CK06-06</strain>
    </source>
</reference>
<dbReference type="SUPFAM" id="SSF53756">
    <property type="entry name" value="UDP-Glycosyltransferase/glycogen phosphorylase"/>
    <property type="match status" value="1"/>
</dbReference>
<dbReference type="AlphaFoldDB" id="X1W197"/>
<feature type="non-terminal residue" evidence="1">
    <location>
        <position position="1"/>
    </location>
</feature>
<evidence type="ECO:0000313" key="1">
    <source>
        <dbReference type="EMBL" id="GAJ21575.1"/>
    </source>
</evidence>
<dbReference type="EMBL" id="BARW01040958">
    <property type="protein sequence ID" value="GAJ21575.1"/>
    <property type="molecule type" value="Genomic_DNA"/>
</dbReference>